<dbReference type="InterPro" id="IPR027417">
    <property type="entry name" value="P-loop_NTPase"/>
</dbReference>
<dbReference type="Gene3D" id="3.40.50.300">
    <property type="entry name" value="P-loop containing nucleotide triphosphate hydrolases"/>
    <property type="match status" value="1"/>
</dbReference>
<evidence type="ECO:0000256" key="4">
    <source>
        <dbReference type="ARBA" id="ARBA00022801"/>
    </source>
</evidence>
<proteinExistence type="predicted"/>
<evidence type="ECO:0000313" key="9">
    <source>
        <dbReference type="EMBL" id="ELY95026.1"/>
    </source>
</evidence>
<evidence type="ECO:0000256" key="1">
    <source>
        <dbReference type="ARBA" id="ARBA00004496"/>
    </source>
</evidence>
<comment type="subcellular location">
    <subcellularLocation>
        <location evidence="1">Cytoplasm</location>
    </subcellularLocation>
</comment>
<dbReference type="InterPro" id="IPR013462">
    <property type="entry name" value="Gas-vesicle_GvpN"/>
</dbReference>
<name>M0A9J1_9EURY</name>
<dbReference type="EMBL" id="AOIM01000009">
    <property type="protein sequence ID" value="ELY95026.1"/>
    <property type="molecule type" value="Genomic_DNA"/>
</dbReference>
<dbReference type="PANTHER" id="PTHR42759">
    <property type="entry name" value="MOXR FAMILY PROTEIN"/>
    <property type="match status" value="1"/>
</dbReference>
<organism evidence="9 10">
    <name type="scientific">Natrialba hulunbeirensis JCM 10989</name>
    <dbReference type="NCBI Taxonomy" id="1227493"/>
    <lineage>
        <taxon>Archaea</taxon>
        <taxon>Methanobacteriati</taxon>
        <taxon>Methanobacteriota</taxon>
        <taxon>Stenosarchaea group</taxon>
        <taxon>Halobacteria</taxon>
        <taxon>Halobacteriales</taxon>
        <taxon>Natrialbaceae</taxon>
        <taxon>Natrialba</taxon>
    </lineage>
</organism>
<dbReference type="PATRIC" id="fig|1227493.4.peg.311"/>
<keyword evidence="3" id="KW-0547">Nucleotide-binding</keyword>
<keyword evidence="4" id="KW-0378">Hydrolase</keyword>
<dbReference type="PANTHER" id="PTHR42759:SF1">
    <property type="entry name" value="MAGNESIUM-CHELATASE SUBUNIT CHLD"/>
    <property type="match status" value="1"/>
</dbReference>
<dbReference type="InterPro" id="IPR050764">
    <property type="entry name" value="CbbQ/NirQ/NorQ/GpvN"/>
</dbReference>
<sequence length="385" mass="41560">MAEDTSRKRKVRGRKIRGDREAKQRRKARKKLARSASETKTEGETSGKSGGTHTQRTSEDDPLIDPADAAPEPFVETDAVTAVRDRITGWLAADQPVHLIGPTGAGKTALALSAAAARGRQVVLSNGDEAVDTSALVGDYSGGERYEEHDQYVSGVSKKTQIVRDRWVDNPLSVAVREGATLVYNEFSRSDPAAHNVLLSVLEEGVLERPGKHGAGRSIDVHPEFRVIFTSNDVEYAGVHQQQDALLDRMVGVHVDYYDAETEREIVRSHVSEAQDESTGDGQTVSDEAIETVVDATRTLREELPIVVGTRTAITAAKGLSVFDDWDGGEAAVGRTDGGQIQFGDDDDLLADVLTDVLGPKVAGSETEVDGMTSLRSQISEVLRD</sequence>
<evidence type="ECO:0000256" key="2">
    <source>
        <dbReference type="ARBA" id="ARBA00022490"/>
    </source>
</evidence>
<gene>
    <name evidence="9" type="ORF">C483_01641</name>
</gene>
<feature type="compositionally biased region" description="Low complexity" evidence="7">
    <location>
        <begin position="64"/>
        <end position="73"/>
    </location>
</feature>
<comment type="caution">
    <text evidence="9">The sequence shown here is derived from an EMBL/GenBank/DDBJ whole genome shotgun (WGS) entry which is preliminary data.</text>
</comment>
<evidence type="ECO:0000256" key="3">
    <source>
        <dbReference type="ARBA" id="ARBA00022741"/>
    </source>
</evidence>
<evidence type="ECO:0000256" key="5">
    <source>
        <dbReference type="ARBA" id="ARBA00022840"/>
    </source>
</evidence>
<evidence type="ECO:0000256" key="6">
    <source>
        <dbReference type="ARBA" id="ARBA00049360"/>
    </source>
</evidence>
<dbReference type="RefSeq" id="WP_006651596.1">
    <property type="nucleotide sequence ID" value="NZ_AOIM01000009.1"/>
</dbReference>
<keyword evidence="5" id="KW-0067">ATP-binding</keyword>
<dbReference type="GO" id="GO:0016887">
    <property type="term" value="F:ATP hydrolysis activity"/>
    <property type="evidence" value="ECO:0007669"/>
    <property type="project" value="InterPro"/>
</dbReference>
<dbReference type="SUPFAM" id="SSF52540">
    <property type="entry name" value="P-loop containing nucleoside triphosphate hydrolases"/>
    <property type="match status" value="1"/>
</dbReference>
<dbReference type="STRING" id="1227493.C483_01641"/>
<dbReference type="Pfam" id="PF07728">
    <property type="entry name" value="AAA_5"/>
    <property type="match status" value="1"/>
</dbReference>
<reference evidence="9 10" key="1">
    <citation type="journal article" date="2014" name="PLoS Genet.">
        <title>Phylogenetically driven sequencing of extremely halophilic archaea reveals strategies for static and dynamic osmo-response.</title>
        <authorList>
            <person name="Becker E.A."/>
            <person name="Seitzer P.M."/>
            <person name="Tritt A."/>
            <person name="Larsen D."/>
            <person name="Krusor M."/>
            <person name="Yao A.I."/>
            <person name="Wu D."/>
            <person name="Madern D."/>
            <person name="Eisen J.A."/>
            <person name="Darling A.E."/>
            <person name="Facciotti M.T."/>
        </authorList>
    </citation>
    <scope>NUCLEOTIDE SEQUENCE [LARGE SCALE GENOMIC DNA]</scope>
    <source>
        <strain evidence="9 10">JCM 10989</strain>
    </source>
</reference>
<dbReference type="GO" id="GO:0005524">
    <property type="term" value="F:ATP binding"/>
    <property type="evidence" value="ECO:0007669"/>
    <property type="project" value="UniProtKB-KW"/>
</dbReference>
<keyword evidence="10" id="KW-1185">Reference proteome</keyword>
<comment type="catalytic activity">
    <reaction evidence="6">
        <text>ATP + H2O = ADP + phosphate + H(+)</text>
        <dbReference type="Rhea" id="RHEA:13065"/>
        <dbReference type="ChEBI" id="CHEBI:15377"/>
        <dbReference type="ChEBI" id="CHEBI:15378"/>
        <dbReference type="ChEBI" id="CHEBI:30616"/>
        <dbReference type="ChEBI" id="CHEBI:43474"/>
        <dbReference type="ChEBI" id="CHEBI:456216"/>
    </reaction>
</comment>
<dbReference type="AlphaFoldDB" id="M0A9J1"/>
<feature type="region of interest" description="Disordered" evidence="7">
    <location>
        <begin position="1"/>
        <end position="74"/>
    </location>
</feature>
<dbReference type="InterPro" id="IPR011704">
    <property type="entry name" value="ATPase_dyneun-rel_AAA"/>
</dbReference>
<keyword evidence="2" id="KW-0963">Cytoplasm</keyword>
<dbReference type="Proteomes" id="UP000011519">
    <property type="component" value="Unassembled WGS sequence"/>
</dbReference>
<evidence type="ECO:0000256" key="7">
    <source>
        <dbReference type="SAM" id="MobiDB-lite"/>
    </source>
</evidence>
<dbReference type="GO" id="GO:0005737">
    <property type="term" value="C:cytoplasm"/>
    <property type="evidence" value="ECO:0007669"/>
    <property type="project" value="UniProtKB-SubCell"/>
</dbReference>
<feature type="domain" description="ATPase dynein-related AAA" evidence="8">
    <location>
        <begin position="97"/>
        <end position="250"/>
    </location>
</feature>
<dbReference type="NCBIfam" id="TIGR02640">
    <property type="entry name" value="gas_vesic_GvpN"/>
    <property type="match status" value="1"/>
</dbReference>
<dbReference type="GO" id="GO:0031411">
    <property type="term" value="C:gas vesicle"/>
    <property type="evidence" value="ECO:0007669"/>
    <property type="project" value="InterPro"/>
</dbReference>
<evidence type="ECO:0000259" key="8">
    <source>
        <dbReference type="Pfam" id="PF07728"/>
    </source>
</evidence>
<dbReference type="OrthoDB" id="45425at2157"/>
<accession>M0A9J1</accession>
<protein>
    <submittedName>
        <fullName evidence="9">Gas vesicle protein GvpN</fullName>
    </submittedName>
</protein>
<feature type="compositionally biased region" description="Basic residues" evidence="7">
    <location>
        <begin position="23"/>
        <end position="33"/>
    </location>
</feature>
<dbReference type="GO" id="GO:0031412">
    <property type="term" value="P:gas vesicle organization"/>
    <property type="evidence" value="ECO:0007669"/>
    <property type="project" value="InterPro"/>
</dbReference>
<evidence type="ECO:0000313" key="10">
    <source>
        <dbReference type="Proteomes" id="UP000011519"/>
    </source>
</evidence>